<name>A0A4P6FH07_9MICO</name>
<dbReference type="EMBL" id="CP035491">
    <property type="protein sequence ID" value="QAY73779.1"/>
    <property type="molecule type" value="Genomic_DNA"/>
</dbReference>
<dbReference type="PANTHER" id="PTHR42736">
    <property type="entry name" value="PROTEIN-GLUTAMINE GAMMA-GLUTAMYLTRANSFERASE"/>
    <property type="match status" value="1"/>
</dbReference>
<dbReference type="SMART" id="SM00460">
    <property type="entry name" value="TGc"/>
    <property type="match status" value="1"/>
</dbReference>
<dbReference type="Gene3D" id="3.10.620.30">
    <property type="match status" value="1"/>
</dbReference>
<feature type="transmembrane region" description="Helical" evidence="2">
    <location>
        <begin position="12"/>
        <end position="33"/>
    </location>
</feature>
<keyword evidence="2" id="KW-0812">Transmembrane</keyword>
<feature type="domain" description="Transglutaminase-like" evidence="3">
    <location>
        <begin position="495"/>
        <end position="570"/>
    </location>
</feature>
<dbReference type="InterPro" id="IPR052901">
    <property type="entry name" value="Bact_TGase-like"/>
</dbReference>
<feature type="transmembrane region" description="Helical" evidence="2">
    <location>
        <begin position="175"/>
        <end position="193"/>
    </location>
</feature>
<protein>
    <recommendedName>
        <fullName evidence="3">Transglutaminase-like domain-containing protein</fullName>
    </recommendedName>
</protein>
<dbReference type="RefSeq" id="WP_129191277.1">
    <property type="nucleotide sequence ID" value="NZ_CP035491.1"/>
</dbReference>
<keyword evidence="2" id="KW-0472">Membrane</keyword>
<proteinExistence type="predicted"/>
<sequence>MHPEPQLSTPQRALLAGATFLLVVIATGALAPIVSGGGWWLLCAFIAAGVIGAGLALRATRLPRSLVPVLQIVVLFMLLTLVFGEGTGILLVIPTGDTFGQFAQLMEGAARTIQQQSVPAIPVPPLQFALAIGVGAISLVADFFVQVVRHPAFAAVPAFVPIVMPGFFLEDGAEIPVLVLTAAAFLLLLRLDVRARRSSELASTARTVPVRDDADDVVRVSGPKRVPVVSTIGASFGVGAIGIVIAGVLTASMPTLETSQLLGNQGAGTLFSRGVSPFVDLGRDLRRPEAVEAFRYSARDGDRPYFTLLTLDRFEGEVWSATDRPLDGDNTVDRMPRPIGLDREVETKEHPIDVSIGDLRTTWLPVPYPAASIERLRGSWFWEQESLTVRSADTTTDGQRYRVNRLVASPTADQLRAAGRVPAGSEAFDPYLALPDERPQIIRDTAATVAGSAATPYDAAVAIQSYLRGSDFHYSVDAPVEEGYDGGGFGVIAAFLEKGEGYCVHFASTMAVLARELGIPSRISIGYTAGSPTDERIDNVLVVSVDSHDLHAWPELYFEGVGWVPFEPTPGRGVVPEYSRPQSDSSPVVPLPTASTPAQTGRPELDPERGLNLGAGATAEAPTQTWFRAGGLVVLALGIVLGPAMLRAGQGWIRRRRTRTGPGRAEAAWDEVRATARDLGVGGYDAETPRAFAARIAARPAFEGDAGAALAELRNAVERERFGPPGEPPSGSVRLEPHELVDAVAEVRSALASDSSRAARTRAALLPASLFGAARLPAGRRASGA</sequence>
<dbReference type="InterPro" id="IPR038765">
    <property type="entry name" value="Papain-like_cys_pep_sf"/>
</dbReference>
<reference evidence="4 5" key="1">
    <citation type="submission" date="2019-01" db="EMBL/GenBank/DDBJ databases">
        <title>Genome sequencing of strain FW100M-8.</title>
        <authorList>
            <person name="Heo J."/>
            <person name="Kim S.-J."/>
            <person name="Kim J.-S."/>
            <person name="Hong S.-B."/>
            <person name="Kwon S.-W."/>
        </authorList>
    </citation>
    <scope>NUCLEOTIDE SEQUENCE [LARGE SCALE GENOMIC DNA]</scope>
    <source>
        <strain evidence="4 5">FW100M-8</strain>
    </source>
</reference>
<dbReference type="OrthoDB" id="9804023at2"/>
<dbReference type="InterPro" id="IPR021878">
    <property type="entry name" value="TgpA_N"/>
</dbReference>
<feature type="transmembrane region" description="Helical" evidence="2">
    <location>
        <begin position="39"/>
        <end position="57"/>
    </location>
</feature>
<organism evidence="4 5">
    <name type="scientific">Agromyces protaetiae</name>
    <dbReference type="NCBI Taxonomy" id="2509455"/>
    <lineage>
        <taxon>Bacteria</taxon>
        <taxon>Bacillati</taxon>
        <taxon>Actinomycetota</taxon>
        <taxon>Actinomycetes</taxon>
        <taxon>Micrococcales</taxon>
        <taxon>Microbacteriaceae</taxon>
        <taxon>Agromyces</taxon>
    </lineage>
</organism>
<feature type="transmembrane region" description="Helical" evidence="2">
    <location>
        <begin position="69"/>
        <end position="93"/>
    </location>
</feature>
<evidence type="ECO:0000313" key="5">
    <source>
        <dbReference type="Proteomes" id="UP000291259"/>
    </source>
</evidence>
<feature type="region of interest" description="Disordered" evidence="1">
    <location>
        <begin position="576"/>
        <end position="608"/>
    </location>
</feature>
<evidence type="ECO:0000313" key="4">
    <source>
        <dbReference type="EMBL" id="QAY73779.1"/>
    </source>
</evidence>
<dbReference type="AlphaFoldDB" id="A0A4P6FH07"/>
<accession>A0A4P6FH07</accession>
<feature type="transmembrane region" description="Helical" evidence="2">
    <location>
        <begin position="152"/>
        <end position="169"/>
    </location>
</feature>
<evidence type="ECO:0000256" key="2">
    <source>
        <dbReference type="SAM" id="Phobius"/>
    </source>
</evidence>
<keyword evidence="2" id="KW-1133">Transmembrane helix</keyword>
<dbReference type="PANTHER" id="PTHR42736:SF1">
    <property type="entry name" value="PROTEIN-GLUTAMINE GAMMA-GLUTAMYLTRANSFERASE"/>
    <property type="match status" value="1"/>
</dbReference>
<gene>
    <name evidence="4" type="ORF">ET445_10910</name>
</gene>
<dbReference type="SUPFAM" id="SSF54001">
    <property type="entry name" value="Cysteine proteinases"/>
    <property type="match status" value="1"/>
</dbReference>
<feature type="transmembrane region" description="Helical" evidence="2">
    <location>
        <begin position="228"/>
        <end position="249"/>
    </location>
</feature>
<evidence type="ECO:0000256" key="1">
    <source>
        <dbReference type="SAM" id="MobiDB-lite"/>
    </source>
</evidence>
<dbReference type="InterPro" id="IPR002931">
    <property type="entry name" value="Transglutaminase-like"/>
</dbReference>
<evidence type="ECO:0000259" key="3">
    <source>
        <dbReference type="SMART" id="SM00460"/>
    </source>
</evidence>
<dbReference type="Proteomes" id="UP000291259">
    <property type="component" value="Chromosome"/>
</dbReference>
<dbReference type="Pfam" id="PF11992">
    <property type="entry name" value="TgpA_N"/>
    <property type="match status" value="1"/>
</dbReference>
<dbReference type="Pfam" id="PF01841">
    <property type="entry name" value="Transglut_core"/>
    <property type="match status" value="1"/>
</dbReference>
<dbReference type="KEGG" id="agf:ET445_10910"/>
<keyword evidence="5" id="KW-1185">Reference proteome</keyword>
<feature type="transmembrane region" description="Helical" evidence="2">
    <location>
        <begin position="126"/>
        <end position="145"/>
    </location>
</feature>